<accession>A0ABV0XIH3</accession>
<dbReference type="EMBL" id="JAHRIP010003134">
    <property type="protein sequence ID" value="MEQ2281256.1"/>
    <property type="molecule type" value="Genomic_DNA"/>
</dbReference>
<evidence type="ECO:0000313" key="2">
    <source>
        <dbReference type="Proteomes" id="UP001469553"/>
    </source>
</evidence>
<proteinExistence type="predicted"/>
<protein>
    <submittedName>
        <fullName evidence="1">Uncharacterized protein</fullName>
    </submittedName>
</protein>
<sequence length="83" mass="9275">MLAETLKIKSQDADQARYPSCHASVAALDNSSPSQIPAAPDRFTLLTRSPMQPRTLIQASQDDSLRLAHHPNHYPPWSCRPRI</sequence>
<evidence type="ECO:0000313" key="1">
    <source>
        <dbReference type="EMBL" id="MEQ2281256.1"/>
    </source>
</evidence>
<name>A0ABV0XIH3_9TELE</name>
<organism evidence="1 2">
    <name type="scientific">Ameca splendens</name>
    <dbReference type="NCBI Taxonomy" id="208324"/>
    <lineage>
        <taxon>Eukaryota</taxon>
        <taxon>Metazoa</taxon>
        <taxon>Chordata</taxon>
        <taxon>Craniata</taxon>
        <taxon>Vertebrata</taxon>
        <taxon>Euteleostomi</taxon>
        <taxon>Actinopterygii</taxon>
        <taxon>Neopterygii</taxon>
        <taxon>Teleostei</taxon>
        <taxon>Neoteleostei</taxon>
        <taxon>Acanthomorphata</taxon>
        <taxon>Ovalentaria</taxon>
        <taxon>Atherinomorphae</taxon>
        <taxon>Cyprinodontiformes</taxon>
        <taxon>Goodeidae</taxon>
        <taxon>Ameca</taxon>
    </lineage>
</organism>
<comment type="caution">
    <text evidence="1">The sequence shown here is derived from an EMBL/GenBank/DDBJ whole genome shotgun (WGS) entry which is preliminary data.</text>
</comment>
<dbReference type="Proteomes" id="UP001469553">
    <property type="component" value="Unassembled WGS sequence"/>
</dbReference>
<keyword evidence="2" id="KW-1185">Reference proteome</keyword>
<gene>
    <name evidence="1" type="ORF">AMECASPLE_028456</name>
</gene>
<reference evidence="1 2" key="1">
    <citation type="submission" date="2021-06" db="EMBL/GenBank/DDBJ databases">
        <authorList>
            <person name="Palmer J.M."/>
        </authorList>
    </citation>
    <scope>NUCLEOTIDE SEQUENCE [LARGE SCALE GENOMIC DNA]</scope>
    <source>
        <strain evidence="1 2">AS_MEX2019</strain>
        <tissue evidence="1">Muscle</tissue>
    </source>
</reference>